<name>A0A7S7NLA6_PALFE</name>
<evidence type="ECO:0000256" key="1">
    <source>
        <dbReference type="SAM" id="Phobius"/>
    </source>
</evidence>
<feature type="transmembrane region" description="Helical" evidence="1">
    <location>
        <begin position="88"/>
        <end position="106"/>
    </location>
</feature>
<evidence type="ECO:0000313" key="5">
    <source>
        <dbReference type="Proteomes" id="UP000593892"/>
    </source>
</evidence>
<dbReference type="RefSeq" id="WP_194447397.1">
    <property type="nucleotide sequence ID" value="NZ_CP063849.1"/>
</dbReference>
<gene>
    <name evidence="4" type="ORF">IRI77_23245</name>
</gene>
<dbReference type="KEGG" id="pfer:IRI77_23245"/>
<keyword evidence="5" id="KW-1185">Reference proteome</keyword>
<feature type="transmembrane region" description="Helical" evidence="1">
    <location>
        <begin position="268"/>
        <end position="286"/>
    </location>
</feature>
<keyword evidence="2" id="KW-0732">Signal</keyword>
<evidence type="ECO:0000259" key="3">
    <source>
        <dbReference type="Pfam" id="PF13231"/>
    </source>
</evidence>
<feature type="transmembrane region" description="Helical" evidence="1">
    <location>
        <begin position="113"/>
        <end position="132"/>
    </location>
</feature>
<sequence length="589" mass="64897">MRKQALLVCLFVLLVSLPFWNQAIQGDDYYYLAAAQHAQIDPLHPHHAKYVFLGIPMDMRGHPHPPGDGWLLGGILALVGDIREVPFHAAYFLLALTAALSMLALARKFVPERAVEATLLFCAVPAFLVNSTSLESDLPFLAFWVLTVALVVYDRPKSAGLALAACSIMAYQSVVLIPILGLYFWQQGTLRRNWWLLTVPVLGFVGYQGFERITSGQYPALVLGQHFQTYKLQRGEMKLRSAIALTGHLAVMFTPLGLWALLRSRDRFLSAWVAIFYAAALVLFFAGSARYLLPLAAPFAILVARYYAGKPRLLWLIFGLQLALGLGLASVNYQHWDGYRKFAAAAMKDTANHRVWVNSEWGLRFYTEAEGALAVVRGQTLRPGDIVIGSELSDQIPYTTGGGLAVEQMRTEIRPTLPLRLVGLGSRSGYSSVSFGLWPFDISSAPVDIVTKSLIVEKKPELSWLPMSTTAAANQFVSGVYSLENQQWRWMSGRAVFLLKPPPTPQPLVAKVYIPDPAPGRTITMTLNGVEVAKQTFPKPESYTLETGPLTAPGDTATVTLSIDQDFSPAGDNRRLGMILTGIGFQPKQ</sequence>
<dbReference type="AlphaFoldDB" id="A0A7S7NLA6"/>
<dbReference type="Proteomes" id="UP000593892">
    <property type="component" value="Chromosome"/>
</dbReference>
<reference evidence="4 5" key="1">
    <citation type="submission" date="2020-10" db="EMBL/GenBank/DDBJ databases">
        <title>Complete genome sequence of Paludibaculum fermentans P105T, a facultatively anaerobic acidobacterium capable of dissimilatory Fe(III) reduction.</title>
        <authorList>
            <person name="Dedysh S.N."/>
            <person name="Beletsky A.V."/>
            <person name="Kulichevskaya I.S."/>
            <person name="Mardanov A.V."/>
            <person name="Ravin N.V."/>
        </authorList>
    </citation>
    <scope>NUCLEOTIDE SEQUENCE [LARGE SCALE GENOMIC DNA]</scope>
    <source>
        <strain evidence="4 5">P105</strain>
    </source>
</reference>
<organism evidence="4 5">
    <name type="scientific">Paludibaculum fermentans</name>
    <dbReference type="NCBI Taxonomy" id="1473598"/>
    <lineage>
        <taxon>Bacteria</taxon>
        <taxon>Pseudomonadati</taxon>
        <taxon>Acidobacteriota</taxon>
        <taxon>Terriglobia</taxon>
        <taxon>Bryobacterales</taxon>
        <taxon>Bryobacteraceae</taxon>
        <taxon>Paludibaculum</taxon>
    </lineage>
</organism>
<accession>A0A7S7NLA6</accession>
<evidence type="ECO:0000313" key="4">
    <source>
        <dbReference type="EMBL" id="QOY85727.1"/>
    </source>
</evidence>
<feature type="chain" id="PRO_5032354971" evidence="2">
    <location>
        <begin position="22"/>
        <end position="589"/>
    </location>
</feature>
<keyword evidence="1" id="KW-0472">Membrane</keyword>
<dbReference type="InterPro" id="IPR038731">
    <property type="entry name" value="RgtA/B/C-like"/>
</dbReference>
<keyword evidence="1" id="KW-1133">Transmembrane helix</keyword>
<feature type="transmembrane region" description="Helical" evidence="1">
    <location>
        <begin position="314"/>
        <end position="333"/>
    </location>
</feature>
<feature type="signal peptide" evidence="2">
    <location>
        <begin position="1"/>
        <end position="21"/>
    </location>
</feature>
<feature type="domain" description="Glycosyltransferase RgtA/B/C/D-like" evidence="3">
    <location>
        <begin position="64"/>
        <end position="201"/>
    </location>
</feature>
<feature type="transmembrane region" description="Helical" evidence="1">
    <location>
        <begin position="161"/>
        <end position="186"/>
    </location>
</feature>
<dbReference type="Pfam" id="PF13231">
    <property type="entry name" value="PMT_2"/>
    <property type="match status" value="1"/>
</dbReference>
<keyword evidence="4" id="KW-0808">Transferase</keyword>
<dbReference type="GO" id="GO:0016740">
    <property type="term" value="F:transferase activity"/>
    <property type="evidence" value="ECO:0007669"/>
    <property type="project" value="UniProtKB-KW"/>
</dbReference>
<dbReference type="EMBL" id="CP063849">
    <property type="protein sequence ID" value="QOY85727.1"/>
    <property type="molecule type" value="Genomic_DNA"/>
</dbReference>
<feature type="transmembrane region" description="Helical" evidence="1">
    <location>
        <begin position="242"/>
        <end position="262"/>
    </location>
</feature>
<evidence type="ECO:0000256" key="2">
    <source>
        <dbReference type="SAM" id="SignalP"/>
    </source>
</evidence>
<proteinExistence type="predicted"/>
<keyword evidence="1" id="KW-0812">Transmembrane</keyword>
<protein>
    <submittedName>
        <fullName evidence="4">Glycosyltransferase family 39 protein</fullName>
    </submittedName>
</protein>